<evidence type="ECO:0000256" key="1">
    <source>
        <dbReference type="SAM" id="MobiDB-lite"/>
    </source>
</evidence>
<feature type="transmembrane region" description="Helical" evidence="2">
    <location>
        <begin position="96"/>
        <end position="122"/>
    </location>
</feature>
<keyword evidence="4" id="KW-1185">Reference proteome</keyword>
<feature type="transmembrane region" description="Helical" evidence="2">
    <location>
        <begin position="20"/>
        <end position="46"/>
    </location>
</feature>
<feature type="transmembrane region" description="Helical" evidence="2">
    <location>
        <begin position="66"/>
        <end position="84"/>
    </location>
</feature>
<evidence type="ECO:0000256" key="2">
    <source>
        <dbReference type="SAM" id="Phobius"/>
    </source>
</evidence>
<accession>A0ABQ6G3V0</accession>
<protein>
    <submittedName>
        <fullName evidence="3">Uncharacterized protein</fullName>
    </submittedName>
</protein>
<dbReference type="RefSeq" id="WP_338258616.1">
    <property type="nucleotide sequence ID" value="NZ_BSRI01000003.1"/>
</dbReference>
<evidence type="ECO:0000313" key="3">
    <source>
        <dbReference type="EMBL" id="GLV61192.1"/>
    </source>
</evidence>
<reference evidence="3 4" key="1">
    <citation type="submission" date="2023-02" db="EMBL/GenBank/DDBJ databases">
        <title>Dictyobacter halimunensis sp. nov., a new member of the class Ktedonobacteria from forest soil in a geothermal area.</title>
        <authorList>
            <person name="Rachmania M.K."/>
            <person name="Ningsih F."/>
            <person name="Sakai Y."/>
            <person name="Yabe S."/>
            <person name="Yokota A."/>
            <person name="Sjamsuridzal W."/>
        </authorList>
    </citation>
    <scope>NUCLEOTIDE SEQUENCE [LARGE SCALE GENOMIC DNA]</scope>
    <source>
        <strain evidence="3 4">S3.2.2.5</strain>
    </source>
</reference>
<feature type="compositionally biased region" description="Basic and acidic residues" evidence="1">
    <location>
        <begin position="446"/>
        <end position="460"/>
    </location>
</feature>
<dbReference type="EMBL" id="BSRI01000003">
    <property type="protein sequence ID" value="GLV61192.1"/>
    <property type="molecule type" value="Genomic_DNA"/>
</dbReference>
<proteinExistence type="predicted"/>
<comment type="caution">
    <text evidence="3">The sequence shown here is derived from an EMBL/GenBank/DDBJ whole genome shotgun (WGS) entry which is preliminary data.</text>
</comment>
<gene>
    <name evidence="3" type="ORF">KDH_80080</name>
</gene>
<sequence length="460" mass="52549">MAAQHPDPFLLALRSRGTHFFLFLLISADLLAALFGFAYGAVVGSWGLAFLSWVLAGLDTLIHQDLLSTVVVTILLLTLVYGLLRRLWSRKWRSSWLHMLTVGMPLLVLWVLLEVLGVHLGQPTALVLWIPHLAQGPVPRPFPVHLWPLWPWTGICGAVRYLYTTHRHRRPSREVVNIQMLPVRRDAPAPEQVPGADPFLLRTPNQVIDATPELSRTPEVPHREEEAHVFPLSLIHEHSEKWLILEECYHSYRAALLRFSIPPVRSLQIPEQSWSYASKGNIGWKEHAPVIPESLFRPHLRDILRGYLAHELAFRQGLDLWVRDLLDFYPNNIRRQWSRLLLGNAIVLPTLVKETLTRGWDRDRTKDGDVFAHLVGAGAELKHECQRQHALDEEMPSSATLDPDNPPLAERIMLLEGLLNQEHDQMRAYGLVPPAEKPLISPQRRLTKEKQMHTSATPKD</sequence>
<keyword evidence="2" id="KW-0472">Membrane</keyword>
<feature type="region of interest" description="Disordered" evidence="1">
    <location>
        <begin position="433"/>
        <end position="460"/>
    </location>
</feature>
<evidence type="ECO:0000313" key="4">
    <source>
        <dbReference type="Proteomes" id="UP001344906"/>
    </source>
</evidence>
<dbReference type="Proteomes" id="UP001344906">
    <property type="component" value="Unassembled WGS sequence"/>
</dbReference>
<keyword evidence="2" id="KW-1133">Transmembrane helix</keyword>
<name>A0ABQ6G3V0_9CHLR</name>
<keyword evidence="2" id="KW-0812">Transmembrane</keyword>
<organism evidence="3 4">
    <name type="scientific">Dictyobacter halimunensis</name>
    <dbReference type="NCBI Taxonomy" id="3026934"/>
    <lineage>
        <taxon>Bacteria</taxon>
        <taxon>Bacillati</taxon>
        <taxon>Chloroflexota</taxon>
        <taxon>Ktedonobacteria</taxon>
        <taxon>Ktedonobacterales</taxon>
        <taxon>Dictyobacteraceae</taxon>
        <taxon>Dictyobacter</taxon>
    </lineage>
</organism>